<comment type="catalytic activity">
    <reaction evidence="2 18">
        <text>(6R)-NADPHX = (6S)-NADPHX</text>
        <dbReference type="Rhea" id="RHEA:32227"/>
        <dbReference type="ChEBI" id="CHEBI:64076"/>
        <dbReference type="ChEBI" id="CHEBI:64077"/>
        <dbReference type="EC" id="5.1.99.6"/>
    </reaction>
</comment>
<evidence type="ECO:0000256" key="1">
    <source>
        <dbReference type="ARBA" id="ARBA00000013"/>
    </source>
</evidence>
<evidence type="ECO:0000256" key="12">
    <source>
        <dbReference type="ARBA" id="ARBA00023239"/>
    </source>
</evidence>
<dbReference type="GO" id="GO:0005524">
    <property type="term" value="F:ATP binding"/>
    <property type="evidence" value="ECO:0007669"/>
    <property type="project" value="UniProtKB-UniRule"/>
</dbReference>
<accession>A0A3P3XFQ1</accession>
<dbReference type="EC" id="4.2.1.136" evidence="17"/>
<dbReference type="CDD" id="cd01171">
    <property type="entry name" value="YXKO-related"/>
    <property type="match status" value="1"/>
</dbReference>
<evidence type="ECO:0000256" key="16">
    <source>
        <dbReference type="ARBA" id="ARBA00049209"/>
    </source>
</evidence>
<comment type="catalytic activity">
    <reaction evidence="16 17 18">
        <text>(6S)-NADPHX + ADP = AMP + phosphate + NADPH + H(+)</text>
        <dbReference type="Rhea" id="RHEA:32235"/>
        <dbReference type="ChEBI" id="CHEBI:15378"/>
        <dbReference type="ChEBI" id="CHEBI:43474"/>
        <dbReference type="ChEBI" id="CHEBI:57783"/>
        <dbReference type="ChEBI" id="CHEBI:64076"/>
        <dbReference type="ChEBI" id="CHEBI:456215"/>
        <dbReference type="ChEBI" id="CHEBI:456216"/>
        <dbReference type="EC" id="4.2.1.136"/>
    </reaction>
</comment>
<dbReference type="GO" id="GO:0110051">
    <property type="term" value="P:metabolite repair"/>
    <property type="evidence" value="ECO:0007669"/>
    <property type="project" value="TreeGrafter"/>
</dbReference>
<evidence type="ECO:0000256" key="2">
    <source>
        <dbReference type="ARBA" id="ARBA00000909"/>
    </source>
</evidence>
<dbReference type="Pfam" id="PF01256">
    <property type="entry name" value="Carb_kinase"/>
    <property type="match status" value="1"/>
</dbReference>
<gene>
    <name evidence="17" type="primary">nnrD</name>
    <name evidence="21" type="ORF">SPIROBIBN47_110015</name>
</gene>
<dbReference type="SUPFAM" id="SSF53613">
    <property type="entry name" value="Ribokinase-like"/>
    <property type="match status" value="1"/>
</dbReference>
<feature type="binding site" evidence="17">
    <location>
        <position position="468"/>
    </location>
    <ligand>
        <name>(6S)-NADPHX</name>
        <dbReference type="ChEBI" id="CHEBI:64076"/>
    </ligand>
</feature>
<protein>
    <recommendedName>
        <fullName evidence="17">ADP-dependent (S)-NAD(P)H-hydrate dehydratase</fullName>
        <ecNumber evidence="17">4.2.1.136</ecNumber>
    </recommendedName>
    <alternativeName>
        <fullName evidence="17">ADP-dependent NAD(P)HX dehydratase</fullName>
    </alternativeName>
</protein>
<dbReference type="AlphaFoldDB" id="A0A3P3XFQ1"/>
<reference evidence="21" key="1">
    <citation type="submission" date="2017-02" db="EMBL/GenBank/DDBJ databases">
        <authorList>
            <person name="Regsiter A."/>
            <person name="William W."/>
        </authorList>
    </citation>
    <scope>NUCLEOTIDE SEQUENCE</scope>
    <source>
        <strain evidence="21">Bib</strain>
    </source>
</reference>
<evidence type="ECO:0000256" key="13">
    <source>
        <dbReference type="ARBA" id="ARBA00023268"/>
    </source>
</evidence>
<evidence type="ECO:0000256" key="7">
    <source>
        <dbReference type="ARBA" id="ARBA00022840"/>
    </source>
</evidence>
<comment type="function">
    <text evidence="17">Catalyzes the dehydration of the S-form of NAD(P)HX at the expense of ADP, which is converted to AMP. Together with NAD(P)HX epimerase, which catalyzes the epimerization of the S- and R-forms, the enzyme allows the repair of both epimers of NAD(P)HX, a damaged form of NAD(P)H that is a result of enzymatic or heat-dependent hydration.</text>
</comment>
<proteinExistence type="inferred from homology"/>
<evidence type="ECO:0000256" key="5">
    <source>
        <dbReference type="ARBA" id="ARBA00022723"/>
    </source>
</evidence>
<evidence type="ECO:0000256" key="10">
    <source>
        <dbReference type="ARBA" id="ARBA00023027"/>
    </source>
</evidence>
<dbReference type="GO" id="GO:0046872">
    <property type="term" value="F:metal ion binding"/>
    <property type="evidence" value="ECO:0007669"/>
    <property type="project" value="UniProtKB-UniRule"/>
</dbReference>
<comment type="cofactor">
    <cofactor evidence="18">
        <name>K(+)</name>
        <dbReference type="ChEBI" id="CHEBI:29103"/>
    </cofactor>
    <text evidence="18">Binds 1 potassium ion per subunit.</text>
</comment>
<dbReference type="InterPro" id="IPR030677">
    <property type="entry name" value="Nnr"/>
</dbReference>
<comment type="catalytic activity">
    <reaction evidence="15 17 18">
        <text>(6S)-NADHX + ADP = AMP + phosphate + NADH + H(+)</text>
        <dbReference type="Rhea" id="RHEA:32223"/>
        <dbReference type="ChEBI" id="CHEBI:15378"/>
        <dbReference type="ChEBI" id="CHEBI:43474"/>
        <dbReference type="ChEBI" id="CHEBI:57945"/>
        <dbReference type="ChEBI" id="CHEBI:64074"/>
        <dbReference type="ChEBI" id="CHEBI:456215"/>
        <dbReference type="ChEBI" id="CHEBI:456216"/>
        <dbReference type="EC" id="4.2.1.136"/>
    </reaction>
</comment>
<evidence type="ECO:0000256" key="4">
    <source>
        <dbReference type="ARBA" id="ARBA00009524"/>
    </source>
</evidence>
<comment type="similarity">
    <text evidence="17">Belongs to the NnrD/CARKD family.</text>
</comment>
<feature type="domain" description="YjeF N-terminal" evidence="20">
    <location>
        <begin position="10"/>
        <end position="237"/>
    </location>
</feature>
<dbReference type="GO" id="GO:0052856">
    <property type="term" value="F:NAD(P)HX epimerase activity"/>
    <property type="evidence" value="ECO:0007669"/>
    <property type="project" value="UniProtKB-EC"/>
</dbReference>
<dbReference type="InterPro" id="IPR000631">
    <property type="entry name" value="CARKD"/>
</dbReference>
<evidence type="ECO:0000256" key="17">
    <source>
        <dbReference type="HAMAP-Rule" id="MF_01965"/>
    </source>
</evidence>
<comment type="subunit">
    <text evidence="17">Homotetramer.</text>
</comment>
<keyword evidence="11 18" id="KW-0413">Isomerase</keyword>
<dbReference type="PIRSF" id="PIRSF017184">
    <property type="entry name" value="Nnr"/>
    <property type="match status" value="1"/>
</dbReference>
<comment type="caution">
    <text evidence="17">Lacks conserved residue(s) required for the propagation of feature annotation.</text>
</comment>
<dbReference type="HAMAP" id="MF_01965">
    <property type="entry name" value="NADHX_dehydratase"/>
    <property type="match status" value="1"/>
</dbReference>
<keyword evidence="7 17" id="KW-0067">ATP-binding</keyword>
<evidence type="ECO:0000259" key="19">
    <source>
        <dbReference type="PROSITE" id="PS51383"/>
    </source>
</evidence>
<dbReference type="EMBL" id="FWDM01000003">
    <property type="protein sequence ID" value="SLM10041.1"/>
    <property type="molecule type" value="Genomic_DNA"/>
</dbReference>
<evidence type="ECO:0000256" key="15">
    <source>
        <dbReference type="ARBA" id="ARBA00048238"/>
    </source>
</evidence>
<dbReference type="GO" id="GO:0046496">
    <property type="term" value="P:nicotinamide nucleotide metabolic process"/>
    <property type="evidence" value="ECO:0007669"/>
    <property type="project" value="UniProtKB-UniRule"/>
</dbReference>
<name>A0A3P3XFQ1_9SPIR</name>
<dbReference type="InterPro" id="IPR036652">
    <property type="entry name" value="YjeF_N_dom_sf"/>
</dbReference>
<feature type="domain" description="YjeF C-terminal" evidence="19">
    <location>
        <begin position="246"/>
        <end position="553"/>
    </location>
</feature>
<comment type="function">
    <text evidence="14 18">Bifunctional enzyme that catalyzes the epimerization of the S- and R-forms of NAD(P)HX and the dehydration of the S-form of NAD(P)HX at the expense of ADP, which is converted to AMP. This allows the repair of both epimers of NAD(P)HX, a damaged form of NAD(P)H that is a result of enzymatic or heat-dependent hydration.</text>
</comment>
<dbReference type="PROSITE" id="PS51385">
    <property type="entry name" value="YJEF_N"/>
    <property type="match status" value="1"/>
</dbReference>
<comment type="similarity">
    <text evidence="4 18">In the C-terminal section; belongs to the NnrD/CARKD family.</text>
</comment>
<evidence type="ECO:0000313" key="21">
    <source>
        <dbReference type="EMBL" id="SLM10041.1"/>
    </source>
</evidence>
<feature type="binding site" evidence="17">
    <location>
        <position position="467"/>
    </location>
    <ligand>
        <name>AMP</name>
        <dbReference type="ChEBI" id="CHEBI:456215"/>
    </ligand>
</feature>
<dbReference type="Gene3D" id="3.40.1190.20">
    <property type="match status" value="1"/>
</dbReference>
<evidence type="ECO:0000256" key="14">
    <source>
        <dbReference type="ARBA" id="ARBA00025153"/>
    </source>
</evidence>
<dbReference type="InterPro" id="IPR004443">
    <property type="entry name" value="YjeF_N_dom"/>
</dbReference>
<evidence type="ECO:0000259" key="20">
    <source>
        <dbReference type="PROSITE" id="PS51385"/>
    </source>
</evidence>
<sequence length="553" mass="59294">MRSLVSMSQSLLLDASTRELFNFSADGLMEVASLRLWYALQQEMLSLGALTGKSKDTIAIAALCGKGDNAGDALAMLRHAKMDGFQRLSVFIPDPATMKENARLNLCRAERCGIDIIRYDLAPDELEKKLTAQDILLDAVLGTGVKGAAKEPAAALISALASAKKAAVSEKSHFPYLFSIDVPSGLSDEWEPGFPCVQADATLCIEPMKEALFMHAARPYAGKIIPVGGIFPLWPNEAHPRVWEIESADLPEFLPPISPWAHKMQRGRVAIFAGSAAGAGAAMHCVRGAAASGAGYIALYCDEELYSAYLSALGDYAIVRVYSDDTFSAEEWDALVIGPGWGIGEKREGQLARLLQSKTPIILDADGVRLFAHLAEQHSRNGTLRFFKAPLVLTPHPGEFSALQKFISQEEAAQFQSSGMVNQVCSLAQKFGIVVALRASTTHIAFPDESCAICDGSTPGLGVAGSGDVLSGLAGGFLARWRAARELRAASELNEGDHGMWKDPLSAAIISAVLVHAAAGRSLFDAQGWFNPEELARTCARISSWQLDCLKAQ</sequence>
<evidence type="ECO:0000256" key="8">
    <source>
        <dbReference type="ARBA" id="ARBA00022857"/>
    </source>
</evidence>
<keyword evidence="12 17" id="KW-0456">Lyase</keyword>
<dbReference type="PANTHER" id="PTHR12592">
    <property type="entry name" value="ATP-DEPENDENT (S)-NAD(P)H-HYDRATE DEHYDRATASE FAMILY MEMBER"/>
    <property type="match status" value="1"/>
</dbReference>
<keyword evidence="10 17" id="KW-0520">NAD</keyword>
<keyword evidence="6 17" id="KW-0547">Nucleotide-binding</keyword>
<feature type="binding site" evidence="17">
    <location>
        <position position="396"/>
    </location>
    <ligand>
        <name>(6S)-NADPHX</name>
        <dbReference type="ChEBI" id="CHEBI:64076"/>
    </ligand>
</feature>
<evidence type="ECO:0000256" key="6">
    <source>
        <dbReference type="ARBA" id="ARBA00022741"/>
    </source>
</evidence>
<dbReference type="Pfam" id="PF03853">
    <property type="entry name" value="YjeF_N"/>
    <property type="match status" value="1"/>
</dbReference>
<dbReference type="GO" id="GO:0052855">
    <property type="term" value="F:ADP-dependent NAD(P)H-hydrate dehydratase activity"/>
    <property type="evidence" value="ECO:0007669"/>
    <property type="project" value="UniProtKB-UniRule"/>
</dbReference>
<organism evidence="21">
    <name type="scientific">uncultured spirochete</name>
    <dbReference type="NCBI Taxonomy" id="156406"/>
    <lineage>
        <taxon>Bacteria</taxon>
        <taxon>Pseudomonadati</taxon>
        <taxon>Spirochaetota</taxon>
        <taxon>Spirochaetia</taxon>
        <taxon>Spirochaetales</taxon>
        <taxon>environmental samples</taxon>
    </lineage>
</organism>
<keyword evidence="13" id="KW-0511">Multifunctional enzyme</keyword>
<evidence type="ECO:0000256" key="3">
    <source>
        <dbReference type="ARBA" id="ARBA00006001"/>
    </source>
</evidence>
<dbReference type="PANTHER" id="PTHR12592:SF0">
    <property type="entry name" value="ATP-DEPENDENT (S)-NAD(P)H-HYDRATE DEHYDRATASE"/>
    <property type="match status" value="1"/>
</dbReference>
<dbReference type="Gene3D" id="3.40.50.10260">
    <property type="entry name" value="YjeF N-terminal domain"/>
    <property type="match status" value="1"/>
</dbReference>
<evidence type="ECO:0000256" key="11">
    <source>
        <dbReference type="ARBA" id="ARBA00023235"/>
    </source>
</evidence>
<dbReference type="InterPro" id="IPR029056">
    <property type="entry name" value="Ribokinase-like"/>
</dbReference>
<feature type="binding site" evidence="17">
    <location>
        <position position="340"/>
    </location>
    <ligand>
        <name>(6S)-NADPHX</name>
        <dbReference type="ChEBI" id="CHEBI:64076"/>
    </ligand>
</feature>
<comment type="similarity">
    <text evidence="3 18">In the N-terminal section; belongs to the NnrE/AIBP family.</text>
</comment>
<comment type="catalytic activity">
    <reaction evidence="1 18">
        <text>(6R)-NADHX = (6S)-NADHX</text>
        <dbReference type="Rhea" id="RHEA:32215"/>
        <dbReference type="ChEBI" id="CHEBI:64074"/>
        <dbReference type="ChEBI" id="CHEBI:64075"/>
        <dbReference type="EC" id="5.1.99.6"/>
    </reaction>
</comment>
<dbReference type="PROSITE" id="PS51383">
    <property type="entry name" value="YJEF_C_3"/>
    <property type="match status" value="1"/>
</dbReference>
<feature type="binding site" evidence="17">
    <location>
        <position position="281"/>
    </location>
    <ligand>
        <name>(6S)-NADPHX</name>
        <dbReference type="ChEBI" id="CHEBI:64076"/>
    </ligand>
</feature>
<evidence type="ECO:0000256" key="18">
    <source>
        <dbReference type="PIRNR" id="PIRNR017184"/>
    </source>
</evidence>
<keyword evidence="9 18" id="KW-0630">Potassium</keyword>
<keyword evidence="8 17" id="KW-0521">NADP</keyword>
<dbReference type="SUPFAM" id="SSF64153">
    <property type="entry name" value="YjeF N-terminal domain-like"/>
    <property type="match status" value="1"/>
</dbReference>
<comment type="cofactor">
    <cofactor evidence="17">
        <name>Mg(2+)</name>
        <dbReference type="ChEBI" id="CHEBI:18420"/>
    </cofactor>
</comment>
<evidence type="ECO:0000256" key="9">
    <source>
        <dbReference type="ARBA" id="ARBA00022958"/>
    </source>
</evidence>
<keyword evidence="5 18" id="KW-0479">Metal-binding</keyword>